<dbReference type="Proteomes" id="UP001476282">
    <property type="component" value="Unassembled WGS sequence"/>
</dbReference>
<evidence type="ECO:0008006" key="3">
    <source>
        <dbReference type="Google" id="ProtNLM"/>
    </source>
</evidence>
<reference evidence="1 2" key="1">
    <citation type="submission" date="2024-02" db="EMBL/GenBank/DDBJ databases">
        <title>Haloferula sargassicola NBRC 104335.</title>
        <authorList>
            <person name="Ichikawa N."/>
            <person name="Katano-Makiyama Y."/>
            <person name="Hidaka K."/>
        </authorList>
    </citation>
    <scope>NUCLEOTIDE SEQUENCE [LARGE SCALE GENOMIC DNA]</scope>
    <source>
        <strain evidence="1 2">NBRC 104335</strain>
    </source>
</reference>
<dbReference type="Gene3D" id="1.10.10.2830">
    <property type="match status" value="1"/>
</dbReference>
<keyword evidence="2" id="KW-1185">Reference proteome</keyword>
<proteinExistence type="predicted"/>
<sequence>MNGAALDQDLAKIVGNTRRKNRVLSIPDLADCIRRSADALGGVVQLGERVMLSPTMLRQFLSVENLHPSVRALFDNRDLDSVDLCAQLATLDSEDQIVLSREVLAGSLQTKDVRDFRELRKRSKTCSADEILRKVVEAKPQVEFLAEFILRSGDDPQSVENRLLKHLDAADVIRIGVDGSIASLSLTKAGRDRLLDLSKSSGFTLEQTIQMVASGNL</sequence>
<name>A0ABP9UJJ2_9BACT</name>
<comment type="caution">
    <text evidence="1">The sequence shown here is derived from an EMBL/GenBank/DDBJ whole genome shotgun (WGS) entry which is preliminary data.</text>
</comment>
<dbReference type="EMBL" id="BAABRI010000003">
    <property type="protein sequence ID" value="GAA5481405.1"/>
    <property type="molecule type" value="Genomic_DNA"/>
</dbReference>
<evidence type="ECO:0000313" key="2">
    <source>
        <dbReference type="Proteomes" id="UP001476282"/>
    </source>
</evidence>
<accession>A0ABP9UJJ2</accession>
<dbReference type="RefSeq" id="WP_353565557.1">
    <property type="nucleotide sequence ID" value="NZ_BAABRI010000003.1"/>
</dbReference>
<gene>
    <name evidence="1" type="ORF">Hsar01_00614</name>
</gene>
<protein>
    <recommendedName>
        <fullName evidence="3">DUF4332 domain-containing protein</fullName>
    </recommendedName>
</protein>
<organism evidence="1 2">
    <name type="scientific">Haloferula sargassicola</name>
    <dbReference type="NCBI Taxonomy" id="490096"/>
    <lineage>
        <taxon>Bacteria</taxon>
        <taxon>Pseudomonadati</taxon>
        <taxon>Verrucomicrobiota</taxon>
        <taxon>Verrucomicrobiia</taxon>
        <taxon>Verrucomicrobiales</taxon>
        <taxon>Verrucomicrobiaceae</taxon>
        <taxon>Haloferula</taxon>
    </lineage>
</organism>
<evidence type="ECO:0000313" key="1">
    <source>
        <dbReference type="EMBL" id="GAA5481405.1"/>
    </source>
</evidence>
<dbReference type="SUPFAM" id="SSF109709">
    <property type="entry name" value="KorB DNA-binding domain-like"/>
    <property type="match status" value="1"/>
</dbReference>